<dbReference type="OrthoDB" id="3356051at2"/>
<dbReference type="InterPro" id="IPR036188">
    <property type="entry name" value="FAD/NAD-bd_sf"/>
</dbReference>
<accession>A0A1A0QUP7</accession>
<gene>
    <name evidence="2" type="ORF">A5792_28280</name>
</gene>
<dbReference type="Gene3D" id="3.30.9.10">
    <property type="entry name" value="D-Amino Acid Oxidase, subunit A, domain 2"/>
    <property type="match status" value="1"/>
</dbReference>
<keyword evidence="2" id="KW-0560">Oxidoreductase</keyword>
<sequence length="386" mass="41129">METVLIVGAGVAGSTAAYWLARSGMAVTVVERASGDRSSGSPVDVRGPAYDVAERMGVLPALRSAATRATGIGAVDRRGRRIGWAPMQWGDGIEIPRSDLASILADAGRNAAEFRYGDTVTAFDQTAAGVEVGFECAKPQQFDLVVGADGLHSRVRELAFGGGLVEHLGMYVATVDLADEVEGDTVFMYNEPGRLAAVHPATGRGIAAFIFRHPALPDFDHRDSSAHRDVVARTYAGMGWQVPDLLRQVREAPDIYFDSVSRVRMDTWSCGRIVLLGDAASCVSLLGDGSSLAIAGAATLSECVAAYRDDPSKALHEYERRHRRLVMPRQRWMGPGSRVIVPASAAGVLARNTALRVTGGIRQARKLTRCTRNSASTPPSPCSPPA</sequence>
<reference evidence="3" key="1">
    <citation type="submission" date="2016-06" db="EMBL/GenBank/DDBJ databases">
        <authorList>
            <person name="Sutton G."/>
            <person name="Brinkac L."/>
            <person name="Sanka R."/>
            <person name="Adams M."/>
            <person name="Lau E."/>
            <person name="Mehaffy C."/>
            <person name="Tameris M."/>
            <person name="Hatherill M."/>
            <person name="Hanekom W."/>
            <person name="Mahomed H."/>
            <person name="Mcshane H."/>
        </authorList>
    </citation>
    <scope>NUCLEOTIDE SEQUENCE [LARGE SCALE GENOMIC DNA]</scope>
    <source>
        <strain evidence="3">852002-51209_SCH5440388</strain>
    </source>
</reference>
<keyword evidence="2" id="KW-0503">Monooxygenase</keyword>
<dbReference type="Proteomes" id="UP000093902">
    <property type="component" value="Unassembled WGS sequence"/>
</dbReference>
<evidence type="ECO:0000313" key="3">
    <source>
        <dbReference type="Proteomes" id="UP000093902"/>
    </source>
</evidence>
<dbReference type="EMBL" id="LZSO01000036">
    <property type="protein sequence ID" value="OBB25643.1"/>
    <property type="molecule type" value="Genomic_DNA"/>
</dbReference>
<dbReference type="PANTHER" id="PTHR46865:SF2">
    <property type="entry name" value="MONOOXYGENASE"/>
    <property type="match status" value="1"/>
</dbReference>
<dbReference type="Pfam" id="PF01494">
    <property type="entry name" value="FAD_binding_3"/>
    <property type="match status" value="1"/>
</dbReference>
<dbReference type="SUPFAM" id="SSF51905">
    <property type="entry name" value="FAD/NAD(P)-binding domain"/>
    <property type="match status" value="1"/>
</dbReference>
<protein>
    <submittedName>
        <fullName evidence="2">Monooxygenase</fullName>
    </submittedName>
</protein>
<name>A0A1A0QUP7_MYCPR</name>
<proteinExistence type="predicted"/>
<dbReference type="Gene3D" id="3.50.50.60">
    <property type="entry name" value="FAD/NAD(P)-binding domain"/>
    <property type="match status" value="1"/>
</dbReference>
<feature type="domain" description="FAD-binding" evidence="1">
    <location>
        <begin position="3"/>
        <end position="324"/>
    </location>
</feature>
<dbReference type="PRINTS" id="PR00420">
    <property type="entry name" value="RNGMNOXGNASE"/>
</dbReference>
<dbReference type="PANTHER" id="PTHR46865">
    <property type="entry name" value="OXIDOREDUCTASE-RELATED"/>
    <property type="match status" value="1"/>
</dbReference>
<dbReference type="InterPro" id="IPR051704">
    <property type="entry name" value="FAD_aromatic-hydroxylase"/>
</dbReference>
<dbReference type="GO" id="GO:0004497">
    <property type="term" value="F:monooxygenase activity"/>
    <property type="evidence" value="ECO:0007669"/>
    <property type="project" value="UniProtKB-KW"/>
</dbReference>
<evidence type="ECO:0000313" key="2">
    <source>
        <dbReference type="EMBL" id="OBB25643.1"/>
    </source>
</evidence>
<dbReference type="AlphaFoldDB" id="A0A1A0QUP7"/>
<organism evidence="2 3">
    <name type="scientific">Mycolicibacterium peregrinum</name>
    <name type="common">Mycobacterium peregrinum</name>
    <dbReference type="NCBI Taxonomy" id="43304"/>
    <lineage>
        <taxon>Bacteria</taxon>
        <taxon>Bacillati</taxon>
        <taxon>Actinomycetota</taxon>
        <taxon>Actinomycetes</taxon>
        <taxon>Mycobacteriales</taxon>
        <taxon>Mycobacteriaceae</taxon>
        <taxon>Mycolicibacterium</taxon>
    </lineage>
</organism>
<evidence type="ECO:0000259" key="1">
    <source>
        <dbReference type="Pfam" id="PF01494"/>
    </source>
</evidence>
<comment type="caution">
    <text evidence="2">The sequence shown here is derived from an EMBL/GenBank/DDBJ whole genome shotgun (WGS) entry which is preliminary data.</text>
</comment>
<dbReference type="InterPro" id="IPR002938">
    <property type="entry name" value="FAD-bd"/>
</dbReference>
<dbReference type="GO" id="GO:0071949">
    <property type="term" value="F:FAD binding"/>
    <property type="evidence" value="ECO:0007669"/>
    <property type="project" value="InterPro"/>
</dbReference>